<accession>A0A178MCJ8</accession>
<sequence>MQYRWEEIDQLAEILEAEAAGHSIDHERARHLAQRLCELCPDIARTMSRVIERASGLAARAA</sequence>
<comment type="caution">
    <text evidence="1">The sequence shown here is derived from an EMBL/GenBank/DDBJ whole genome shotgun (WGS) entry which is preliminary data.</text>
</comment>
<organism evidence="1 2">
    <name type="scientific">Paramagnetospirillum marisnigri</name>
    <dbReference type="NCBI Taxonomy" id="1285242"/>
    <lineage>
        <taxon>Bacteria</taxon>
        <taxon>Pseudomonadati</taxon>
        <taxon>Pseudomonadota</taxon>
        <taxon>Alphaproteobacteria</taxon>
        <taxon>Rhodospirillales</taxon>
        <taxon>Magnetospirillaceae</taxon>
        <taxon>Paramagnetospirillum</taxon>
    </lineage>
</organism>
<dbReference type="Proteomes" id="UP000078428">
    <property type="component" value="Unassembled WGS sequence"/>
</dbReference>
<evidence type="ECO:0000313" key="2">
    <source>
        <dbReference type="Proteomes" id="UP000078428"/>
    </source>
</evidence>
<dbReference type="EMBL" id="LWQT01000098">
    <property type="protein sequence ID" value="OAN45584.1"/>
    <property type="molecule type" value="Genomic_DNA"/>
</dbReference>
<dbReference type="AlphaFoldDB" id="A0A178MCJ8"/>
<dbReference type="OrthoDB" id="7363632at2"/>
<protein>
    <submittedName>
        <fullName evidence="1">Uncharacterized protein</fullName>
    </submittedName>
</protein>
<proteinExistence type="predicted"/>
<dbReference type="RefSeq" id="WP_068495247.1">
    <property type="nucleotide sequence ID" value="NZ_LWQT01000098.1"/>
</dbReference>
<name>A0A178MCJ8_9PROT</name>
<keyword evidence="2" id="KW-1185">Reference proteome</keyword>
<gene>
    <name evidence="1" type="ORF">A6A04_06715</name>
</gene>
<evidence type="ECO:0000313" key="1">
    <source>
        <dbReference type="EMBL" id="OAN45584.1"/>
    </source>
</evidence>
<reference evidence="1 2" key="1">
    <citation type="submission" date="2016-04" db="EMBL/GenBank/DDBJ databases">
        <title>Draft genome sequence of freshwater magnetotactic bacteria Magnetospirillum marisnigri SP-1 and Magnetospirillum moscoviense BB-1.</title>
        <authorList>
            <person name="Koziaeva V."/>
            <person name="Dziuba M.V."/>
            <person name="Ivanov T.M."/>
            <person name="Kuznetsov B."/>
            <person name="Grouzdev D.S."/>
        </authorList>
    </citation>
    <scope>NUCLEOTIDE SEQUENCE [LARGE SCALE GENOMIC DNA]</scope>
    <source>
        <strain evidence="1 2">SP-1</strain>
    </source>
</reference>